<dbReference type="EMBL" id="CAADRA010005391">
    <property type="protein sequence ID" value="VFT89334.1"/>
    <property type="molecule type" value="Genomic_DNA"/>
</dbReference>
<dbReference type="Gene3D" id="1.20.1050.10">
    <property type="match status" value="1"/>
</dbReference>
<reference evidence="3 4" key="1">
    <citation type="submission" date="2019-03" db="EMBL/GenBank/DDBJ databases">
        <authorList>
            <person name="Gaulin E."/>
            <person name="Dumas B."/>
        </authorList>
    </citation>
    <scope>NUCLEOTIDE SEQUENCE [LARGE SCALE GENOMIC DNA]</scope>
    <source>
        <strain evidence="3">CBS 568.67</strain>
    </source>
</reference>
<gene>
    <name evidence="3" type="primary">Aste57867_12483</name>
    <name evidence="2" type="ORF">As57867_012437</name>
    <name evidence="3" type="ORF">ASTE57867_12483</name>
</gene>
<dbReference type="AlphaFoldDB" id="A0A485KVN4"/>
<organism evidence="3 4">
    <name type="scientific">Aphanomyces stellatus</name>
    <dbReference type="NCBI Taxonomy" id="120398"/>
    <lineage>
        <taxon>Eukaryota</taxon>
        <taxon>Sar</taxon>
        <taxon>Stramenopiles</taxon>
        <taxon>Oomycota</taxon>
        <taxon>Saprolegniomycetes</taxon>
        <taxon>Saprolegniales</taxon>
        <taxon>Verrucalvaceae</taxon>
        <taxon>Aphanomyces</taxon>
    </lineage>
</organism>
<reference evidence="2" key="2">
    <citation type="submission" date="2019-06" db="EMBL/GenBank/DDBJ databases">
        <title>Genomics analysis of Aphanomyces spp. identifies a new class of oomycete effector associated with host adaptation.</title>
        <authorList>
            <person name="Gaulin E."/>
        </authorList>
    </citation>
    <scope>NUCLEOTIDE SEQUENCE</scope>
    <source>
        <strain evidence="2">CBS 578.67</strain>
    </source>
</reference>
<accession>A0A485KVN4</accession>
<dbReference type="EMBL" id="VJMH01005370">
    <property type="protein sequence ID" value="KAF0696821.1"/>
    <property type="molecule type" value="Genomic_DNA"/>
</dbReference>
<dbReference type="PROSITE" id="PS50404">
    <property type="entry name" value="GST_NTER"/>
    <property type="match status" value="1"/>
</dbReference>
<name>A0A485KVN4_9STRA</name>
<dbReference type="InterPro" id="IPR004045">
    <property type="entry name" value="Glutathione_S-Trfase_N"/>
</dbReference>
<evidence type="ECO:0000313" key="2">
    <source>
        <dbReference type="EMBL" id="KAF0696821.1"/>
    </source>
</evidence>
<protein>
    <submittedName>
        <fullName evidence="3">Aste57867_12483 protein</fullName>
    </submittedName>
</protein>
<dbReference type="Proteomes" id="UP000332933">
    <property type="component" value="Unassembled WGS sequence"/>
</dbReference>
<keyword evidence="4" id="KW-1185">Reference proteome</keyword>
<dbReference type="Gene3D" id="3.40.30.10">
    <property type="entry name" value="Glutaredoxin"/>
    <property type="match status" value="1"/>
</dbReference>
<evidence type="ECO:0000259" key="1">
    <source>
        <dbReference type="PROSITE" id="PS50404"/>
    </source>
</evidence>
<proteinExistence type="predicted"/>
<feature type="domain" description="GST N-terminal" evidence="1">
    <location>
        <begin position="1"/>
        <end position="29"/>
    </location>
</feature>
<evidence type="ECO:0000313" key="3">
    <source>
        <dbReference type="EMBL" id="VFT89334.1"/>
    </source>
</evidence>
<sequence>MPVLAVDSVVFSESHAIQRYAASITGLYPIHDPLLALRVDEFVDVHSDIVLALTSTMSGDVDAATLRATREALATTTLPSMLALLDARLSSAAVGMTRHRSLLDGRARPIGVARPHSDRQ</sequence>
<evidence type="ECO:0000313" key="4">
    <source>
        <dbReference type="Proteomes" id="UP000332933"/>
    </source>
</evidence>